<reference evidence="2" key="5">
    <citation type="journal article" date="2002" name="Nature">
        <title>Analysis of the mouse transcriptome based on functional annotation of 60,770 full-length cDNAs.</title>
        <authorList>
            <consortium name="The FANTOM Consortium and the RIKEN Genome Exploration Research Group Phase I and II Team"/>
        </authorList>
    </citation>
    <scope>NUCLEOTIDE SEQUENCE</scope>
    <source>
        <strain evidence="2">NOD</strain>
        <tissue evidence="2">Activated spleen</tissue>
    </source>
</reference>
<reference evidence="2" key="4">
    <citation type="journal article" date="2001" name="Nature">
        <title>Functional annotation of a full-length mouse cDNA collection.</title>
        <authorList>
            <consortium name="The RIKEN Genome Exploration Research Group Phase II Team and the FANTOM Consortium"/>
        </authorList>
    </citation>
    <scope>NUCLEOTIDE SEQUENCE</scope>
    <source>
        <strain evidence="2">NOD</strain>
        <tissue evidence="2">Activated spleen</tissue>
    </source>
</reference>
<feature type="transmembrane region" description="Helical" evidence="1">
    <location>
        <begin position="69"/>
        <end position="94"/>
    </location>
</feature>
<sequence length="121" mass="14406">MHFIFREGKYLSRFCPLVIISFILSLLYFQVDTKLDSITMAKMGLYNFSSFISAYIYTHTHTHTYIYIYIYVCVCVKYILTIIILLIMIINYSVKIHCFLSKCIKVMVLCRYCLPFKTTSW</sequence>
<keyword evidence="1" id="KW-0812">Transmembrane</keyword>
<reference evidence="2" key="6">
    <citation type="submission" date="2004-03" db="EMBL/GenBank/DDBJ databases">
        <authorList>
            <person name="Arakawa T."/>
            <person name="Carninci P."/>
            <person name="Fukuda S."/>
            <person name="Hashizume W."/>
            <person name="Hayashida K."/>
            <person name="Hori F."/>
            <person name="Iida J."/>
            <person name="Imamura K."/>
            <person name="Imotani K."/>
            <person name="Itoh M."/>
            <person name="Kanagawa S."/>
            <person name="Kawai J."/>
            <person name="Kojima M."/>
            <person name="Konno H."/>
            <person name="Murata M."/>
            <person name="Nakamura M."/>
            <person name="Ninomiya N."/>
            <person name="Nishiyori H."/>
            <person name="Nomura K."/>
            <person name="Ohno M."/>
            <person name="Sakazume N."/>
            <person name="Sano H."/>
            <person name="Sasaki D."/>
            <person name="Shibata K."/>
            <person name="Shiraki T."/>
            <person name="Tagami M."/>
            <person name="Tagami Y."/>
            <person name="Waki K."/>
            <person name="Watahiki A."/>
            <person name="Muramatsu M."/>
            <person name="Hayashizaki Y."/>
        </authorList>
    </citation>
    <scope>NUCLEOTIDE SEQUENCE</scope>
    <source>
        <strain evidence="2">NOD</strain>
        <tissue evidence="2">Activated spleen</tissue>
    </source>
</reference>
<reference evidence="2" key="1">
    <citation type="journal article" date="1999" name="Methods Enzymol.">
        <title>High-efficiency full-length cDNA cloning.</title>
        <authorList>
            <person name="Carninci P."/>
            <person name="Hayashizaki Y."/>
        </authorList>
    </citation>
    <scope>NUCLEOTIDE SEQUENCE</scope>
    <source>
        <strain evidence="2">NOD</strain>
        <tissue evidence="2">Activated spleen</tissue>
    </source>
</reference>
<name>Q3U134_MOUSE</name>
<dbReference type="EMBL" id="AK156311">
    <property type="protein sequence ID" value="BAE33666.1"/>
    <property type="molecule type" value="mRNA"/>
</dbReference>
<evidence type="ECO:0000313" key="2">
    <source>
        <dbReference type="EMBL" id="BAE33666.1"/>
    </source>
</evidence>
<dbReference type="AlphaFoldDB" id="Q3U134"/>
<reference evidence="2" key="8">
    <citation type="journal article" date="2005" name="Science">
        <title>Antisense Transcription in the Mammalian Transcriptome.</title>
        <authorList>
            <consortium name="RIKEN Genome Exploration Research Group and Genome Science Group (Genome Network Project Core Group) and the FANTOM Consortium"/>
        </authorList>
    </citation>
    <scope>NUCLEOTIDE SEQUENCE</scope>
    <source>
        <strain evidence="2">NOD</strain>
        <tissue evidence="2">Activated spleen</tissue>
    </source>
</reference>
<organism evidence="2">
    <name type="scientific">Mus musculus</name>
    <name type="common">Mouse</name>
    <dbReference type="NCBI Taxonomy" id="10090"/>
    <lineage>
        <taxon>Eukaryota</taxon>
        <taxon>Metazoa</taxon>
        <taxon>Chordata</taxon>
        <taxon>Craniata</taxon>
        <taxon>Vertebrata</taxon>
        <taxon>Euteleostomi</taxon>
        <taxon>Mammalia</taxon>
        <taxon>Eutheria</taxon>
        <taxon>Euarchontoglires</taxon>
        <taxon>Glires</taxon>
        <taxon>Rodentia</taxon>
        <taxon>Myomorpha</taxon>
        <taxon>Muroidea</taxon>
        <taxon>Muridae</taxon>
        <taxon>Murinae</taxon>
        <taxon>Mus</taxon>
        <taxon>Mus</taxon>
    </lineage>
</organism>
<keyword evidence="1" id="KW-0472">Membrane</keyword>
<accession>Q3U134</accession>
<protein>
    <submittedName>
        <fullName evidence="2">Uncharacterized protein</fullName>
    </submittedName>
</protein>
<reference evidence="2" key="2">
    <citation type="journal article" date="2000" name="Genome Res.">
        <title>Normalization and subtraction of cap-trapper-selected cDNAs to prepare full-length cDNA libraries for rapid discovery of new genes.</title>
        <authorList>
            <person name="Carninci P."/>
            <person name="Shibata Y."/>
            <person name="Hayatsu N."/>
            <person name="Sugahara Y."/>
            <person name="Shibata K."/>
            <person name="Itoh M."/>
            <person name="Konno H."/>
            <person name="Okazaki Y."/>
            <person name="Muramatsu M."/>
            <person name="Hayashizaki Y."/>
        </authorList>
    </citation>
    <scope>NUCLEOTIDE SEQUENCE</scope>
    <source>
        <strain evidence="2">NOD</strain>
        <tissue evidence="2">Activated spleen</tissue>
    </source>
</reference>
<keyword evidence="1" id="KW-1133">Transmembrane helix</keyword>
<proteinExistence type="evidence at transcript level"/>
<evidence type="ECO:0000256" key="1">
    <source>
        <dbReference type="SAM" id="Phobius"/>
    </source>
</evidence>
<reference evidence="2" key="3">
    <citation type="journal article" date="2000" name="Genome Res.">
        <title>RIKEN integrated sequence analysis (RISA) system--384-format sequencing pipeline with 384 multicapillary sequencer.</title>
        <authorList>
            <person name="Shibata K."/>
            <person name="Itoh M."/>
            <person name="Aizawa K."/>
            <person name="Nagaoka S."/>
            <person name="Sasaki N."/>
            <person name="Carninci P."/>
            <person name="Konno H."/>
            <person name="Akiyama J."/>
            <person name="Nishi K."/>
            <person name="Kitsunai T."/>
            <person name="Tashiro H."/>
            <person name="Itoh M."/>
            <person name="Sumi N."/>
            <person name="Ishii Y."/>
            <person name="Nakamura S."/>
            <person name="Hazama M."/>
            <person name="Nishine T."/>
            <person name="Harada A."/>
            <person name="Yamamoto R."/>
            <person name="Matsumoto H."/>
            <person name="Sakaguchi S."/>
            <person name="Ikegami T."/>
            <person name="Kashiwagi K."/>
            <person name="Fujiwake S."/>
            <person name="Inoue K."/>
            <person name="Togawa Y."/>
            <person name="Izawa M."/>
            <person name="Ohara E."/>
            <person name="Watahiki M."/>
            <person name="Yoneda Y."/>
            <person name="Ishikawa T."/>
            <person name="Ozawa K."/>
            <person name="Tanaka T."/>
            <person name="Matsuura S."/>
            <person name="Kawai J."/>
            <person name="Okazaki Y."/>
            <person name="Muramatsu M."/>
            <person name="Inoue Y."/>
            <person name="Kira A."/>
            <person name="Hayashizaki Y."/>
        </authorList>
    </citation>
    <scope>NUCLEOTIDE SEQUENCE</scope>
    <source>
        <strain evidence="2">NOD</strain>
        <tissue evidence="2">Activated spleen</tissue>
    </source>
</reference>
<reference evidence="2" key="7">
    <citation type="journal article" date="2005" name="Science">
        <title>The Transcriptional Landscape of the Mammalian Genome.</title>
        <authorList>
            <consortium name="The FANTOM Consortium"/>
            <consortium name="Riken Genome Exploration Research Group and Genome Science Group (Genome Network Project Core Group)"/>
        </authorList>
    </citation>
    <scope>NUCLEOTIDE SEQUENCE</scope>
    <source>
        <strain evidence="2">NOD</strain>
        <tissue evidence="2">Activated spleen</tissue>
    </source>
</reference>
<feature type="transmembrane region" description="Helical" evidence="1">
    <location>
        <begin position="12"/>
        <end position="31"/>
    </location>
</feature>